<feature type="domain" description="Azaphilone pigments biosynthesis cluster protein L N-terminal" evidence="2">
    <location>
        <begin position="11"/>
        <end position="201"/>
    </location>
</feature>
<proteinExistence type="predicted"/>
<feature type="compositionally biased region" description="Polar residues" evidence="1">
    <location>
        <begin position="333"/>
        <end position="347"/>
    </location>
</feature>
<sequence length="347" mass="38227">MEDHPLLDHELPTIALNACTSLYRVIASLQSQPKAARDLSTEVQGLIMTLSPLNDTSGLSADVEMSDLDFPLSRCGIACKEFEEKIRERLPTSDNGILIHRAWAGLKYLGGNTNDFRELLALYKLIFDAILADAHLRRQSSLTTDSLETQRDLIKIAKIDIEAYLDSLDERRELGLDLDVSGLQQLEQQRFSMKKCLQICTDLSNSVEVIGAQKKVDDYIAGPHDLATRSHNNRNGNTSNITNYSTGDAVLFMVSTDGTVLNGNNRALGWRARHLGGHLSNATVRQISRDFTSINTGSTGSKASYTQSETSSDNKDQPQDFAKFRKYGPGKTVSDQLTPAESSTPST</sequence>
<feature type="region of interest" description="Disordered" evidence="1">
    <location>
        <begin position="293"/>
        <end position="347"/>
    </location>
</feature>
<dbReference type="OMA" id="IHRAWAG"/>
<organism evidence="3 4">
    <name type="scientific">Talaromyces islandicus</name>
    <name type="common">Penicillium islandicum</name>
    <dbReference type="NCBI Taxonomy" id="28573"/>
    <lineage>
        <taxon>Eukaryota</taxon>
        <taxon>Fungi</taxon>
        <taxon>Dikarya</taxon>
        <taxon>Ascomycota</taxon>
        <taxon>Pezizomycotina</taxon>
        <taxon>Eurotiomycetes</taxon>
        <taxon>Eurotiomycetidae</taxon>
        <taxon>Eurotiales</taxon>
        <taxon>Trichocomaceae</taxon>
        <taxon>Talaromyces</taxon>
        <taxon>Talaromyces sect. Islandici</taxon>
    </lineage>
</organism>
<protein>
    <recommendedName>
        <fullName evidence="2">Azaphilone pigments biosynthesis cluster protein L N-terminal domain-containing protein</fullName>
    </recommendedName>
</protein>
<evidence type="ECO:0000313" key="3">
    <source>
        <dbReference type="EMBL" id="CRG92702.1"/>
    </source>
</evidence>
<evidence type="ECO:0000259" key="2">
    <source>
        <dbReference type="Pfam" id="PF17111"/>
    </source>
</evidence>
<dbReference type="OrthoDB" id="4525385at2759"/>
<reference evidence="3 4" key="1">
    <citation type="submission" date="2015-04" db="EMBL/GenBank/DDBJ databases">
        <authorList>
            <person name="Syromyatnikov M.Y."/>
            <person name="Popov V.N."/>
        </authorList>
    </citation>
    <scope>NUCLEOTIDE SEQUENCE [LARGE SCALE GENOMIC DNA]</scope>
    <source>
        <strain evidence="3">WF-38-12</strain>
    </source>
</reference>
<evidence type="ECO:0000256" key="1">
    <source>
        <dbReference type="SAM" id="MobiDB-lite"/>
    </source>
</evidence>
<feature type="compositionally biased region" description="Polar residues" evidence="1">
    <location>
        <begin position="293"/>
        <end position="311"/>
    </location>
</feature>
<dbReference type="EMBL" id="CVMT01000014">
    <property type="protein sequence ID" value="CRG92702.1"/>
    <property type="molecule type" value="Genomic_DNA"/>
</dbReference>
<dbReference type="Pfam" id="PF17111">
    <property type="entry name" value="PigL_N"/>
    <property type="match status" value="1"/>
</dbReference>
<dbReference type="AlphaFoldDB" id="A0A0U1MBK2"/>
<dbReference type="STRING" id="28573.A0A0U1MBK2"/>
<dbReference type="Proteomes" id="UP000054383">
    <property type="component" value="Unassembled WGS sequence"/>
</dbReference>
<dbReference type="InterPro" id="IPR031348">
    <property type="entry name" value="PigL_N"/>
</dbReference>
<evidence type="ECO:0000313" key="4">
    <source>
        <dbReference type="Proteomes" id="UP000054383"/>
    </source>
</evidence>
<gene>
    <name evidence="3" type="ORF">PISL3812_09768</name>
</gene>
<accession>A0A0U1MBK2</accession>
<name>A0A0U1MBK2_TALIS</name>
<keyword evidence="4" id="KW-1185">Reference proteome</keyword>